<feature type="domain" description="PH" evidence="1">
    <location>
        <begin position="181"/>
        <end position="305"/>
    </location>
</feature>
<dbReference type="GeneID" id="105274262"/>
<keyword evidence="2" id="KW-1185">Reference proteome</keyword>
<dbReference type="OrthoDB" id="5915976at2759"/>
<dbReference type="Gene3D" id="2.30.29.30">
    <property type="entry name" value="Pleckstrin-homology domain (PH domain)/Phosphotyrosine-binding domain (PTB)"/>
    <property type="match status" value="1"/>
</dbReference>
<dbReference type="InterPro" id="IPR051364">
    <property type="entry name" value="Cytokinesis/Rho-signaling"/>
</dbReference>
<reference evidence="3" key="1">
    <citation type="submission" date="2025-08" db="UniProtKB">
        <authorList>
            <consortium name="RefSeq"/>
        </authorList>
    </citation>
    <scope>IDENTIFICATION</scope>
    <source>
        <strain evidence="3">USDA-PBARC FA_bdor</strain>
        <tissue evidence="3">Whole organism</tissue>
    </source>
</reference>
<dbReference type="InterPro" id="IPR011993">
    <property type="entry name" value="PH-like_dom_sf"/>
</dbReference>
<gene>
    <name evidence="3" type="primary">LOC105274262</name>
</gene>
<dbReference type="PANTHER" id="PTHR21538">
    <property type="entry name" value="ANILLIN/RHOTEKIN RTKN"/>
    <property type="match status" value="1"/>
</dbReference>
<dbReference type="GO" id="GO:0000281">
    <property type="term" value="P:mitotic cytokinesis"/>
    <property type="evidence" value="ECO:0007669"/>
    <property type="project" value="TreeGrafter"/>
</dbReference>
<organism evidence="2 3">
    <name type="scientific">Fopius arisanus</name>
    <dbReference type="NCBI Taxonomy" id="64838"/>
    <lineage>
        <taxon>Eukaryota</taxon>
        <taxon>Metazoa</taxon>
        <taxon>Ecdysozoa</taxon>
        <taxon>Arthropoda</taxon>
        <taxon>Hexapoda</taxon>
        <taxon>Insecta</taxon>
        <taxon>Pterygota</taxon>
        <taxon>Neoptera</taxon>
        <taxon>Endopterygota</taxon>
        <taxon>Hymenoptera</taxon>
        <taxon>Apocrita</taxon>
        <taxon>Ichneumonoidea</taxon>
        <taxon>Braconidae</taxon>
        <taxon>Opiinae</taxon>
        <taxon>Fopius</taxon>
    </lineage>
</organism>
<dbReference type="AlphaFoldDB" id="A0A9R1UC48"/>
<sequence length="338" mass="38610">MTEWAEVTIENINLSLRERLGRESLSEPMEWFLVVIIEGTNVWGTSLGLRPVGSMLFEFSQFRCIIDHLKPGFNITIEIYSLNLKSKVFCNDEDRSHTLNSTLNRTWTYLSPTKFFRRSERSPKVDPNQKLLSSSFIKSGHLQLGLNDLTLSSPWTLTAAPHDSILRDIIDLNLSCVLHLSASHEGFLNFGEPSGDFISWNRRFCALKGCTLMFWNYPRDQETKPPLKIIDLAQCCSQKISEVDKELCTRSQTVVLEVPRSREPGDVDSLLVQCKQTHTVQRYLLSYDNKKELIDWSSKLNNVLSTLRNWNVSSMKSIRISPAAASHQTEILRQLGSV</sequence>
<dbReference type="KEGG" id="fas:105274262"/>
<dbReference type="PROSITE" id="PS50003">
    <property type="entry name" value="PH_DOMAIN"/>
    <property type="match status" value="1"/>
</dbReference>
<accession>A0A9R1UC48</accession>
<dbReference type="GO" id="GO:0005826">
    <property type="term" value="C:actomyosin contractile ring"/>
    <property type="evidence" value="ECO:0007669"/>
    <property type="project" value="TreeGrafter"/>
</dbReference>
<dbReference type="GO" id="GO:0031106">
    <property type="term" value="P:septin ring organization"/>
    <property type="evidence" value="ECO:0007669"/>
    <property type="project" value="TreeGrafter"/>
</dbReference>
<protein>
    <submittedName>
        <fullName evidence="3">Actin-binding protein anillin-like</fullName>
    </submittedName>
</protein>
<dbReference type="PANTHER" id="PTHR21538:SF23">
    <property type="entry name" value="ANILLIN"/>
    <property type="match status" value="1"/>
</dbReference>
<dbReference type="CDD" id="cd01263">
    <property type="entry name" value="PH_anillin"/>
    <property type="match status" value="1"/>
</dbReference>
<evidence type="ECO:0000313" key="2">
    <source>
        <dbReference type="Proteomes" id="UP000694866"/>
    </source>
</evidence>
<dbReference type="SMART" id="SM00233">
    <property type="entry name" value="PH"/>
    <property type="match status" value="1"/>
</dbReference>
<dbReference type="Pfam" id="PF00169">
    <property type="entry name" value="PH"/>
    <property type="match status" value="1"/>
</dbReference>
<dbReference type="SUPFAM" id="SSF50729">
    <property type="entry name" value="PH domain-like"/>
    <property type="match status" value="1"/>
</dbReference>
<dbReference type="Proteomes" id="UP000694866">
    <property type="component" value="Unplaced"/>
</dbReference>
<evidence type="ECO:0000313" key="3">
    <source>
        <dbReference type="RefSeq" id="XP_011315503.1"/>
    </source>
</evidence>
<proteinExistence type="predicted"/>
<evidence type="ECO:0000259" key="1">
    <source>
        <dbReference type="PROSITE" id="PS50003"/>
    </source>
</evidence>
<name>A0A9R1UC48_9HYME</name>
<dbReference type="InterPro" id="IPR001849">
    <property type="entry name" value="PH_domain"/>
</dbReference>
<dbReference type="InterPro" id="IPR037840">
    <property type="entry name" value="PH_Anillin"/>
</dbReference>
<dbReference type="RefSeq" id="XP_011315503.1">
    <property type="nucleotide sequence ID" value="XM_011317201.1"/>
</dbReference>
<dbReference type="GO" id="GO:0000915">
    <property type="term" value="P:actomyosin contractile ring assembly"/>
    <property type="evidence" value="ECO:0007669"/>
    <property type="project" value="TreeGrafter"/>
</dbReference>